<organism evidence="3 4">
    <name type="scientific">Hymenobacter cyanobacteriorum</name>
    <dbReference type="NCBI Taxonomy" id="2926463"/>
    <lineage>
        <taxon>Bacteria</taxon>
        <taxon>Pseudomonadati</taxon>
        <taxon>Bacteroidota</taxon>
        <taxon>Cytophagia</taxon>
        <taxon>Cytophagales</taxon>
        <taxon>Hymenobacteraceae</taxon>
        <taxon>Hymenobacter</taxon>
    </lineage>
</organism>
<proteinExistence type="predicted"/>
<protein>
    <submittedName>
        <fullName evidence="3">Uncharacterized protein</fullName>
    </submittedName>
</protein>
<evidence type="ECO:0000256" key="1">
    <source>
        <dbReference type="SAM" id="MobiDB-lite"/>
    </source>
</evidence>
<evidence type="ECO:0000313" key="4">
    <source>
        <dbReference type="Proteomes" id="UP001139193"/>
    </source>
</evidence>
<sequence length="86" mass="9409">MKVLLVLSLLALSIPVARAQVDPAAVAQGQVLSGMMRGHAERDRKAKLSGKRPVKKPLTPAEQRAAHRREVEEAMRRPPARPGSIR</sequence>
<gene>
    <name evidence="3" type="ORF">MON38_05370</name>
</gene>
<evidence type="ECO:0000256" key="2">
    <source>
        <dbReference type="SAM" id="SignalP"/>
    </source>
</evidence>
<feature type="chain" id="PRO_5040922855" evidence="2">
    <location>
        <begin position="20"/>
        <end position="86"/>
    </location>
</feature>
<evidence type="ECO:0000313" key="3">
    <source>
        <dbReference type="EMBL" id="MCI1186840.1"/>
    </source>
</evidence>
<feature type="signal peptide" evidence="2">
    <location>
        <begin position="1"/>
        <end position="19"/>
    </location>
</feature>
<name>A0A9X1VE36_9BACT</name>
<comment type="caution">
    <text evidence="3">The sequence shown here is derived from an EMBL/GenBank/DDBJ whole genome shotgun (WGS) entry which is preliminary data.</text>
</comment>
<feature type="compositionally biased region" description="Basic and acidic residues" evidence="1">
    <location>
        <begin position="64"/>
        <end position="76"/>
    </location>
</feature>
<dbReference type="RefSeq" id="WP_241935128.1">
    <property type="nucleotide sequence ID" value="NZ_JALBGC010000002.1"/>
</dbReference>
<dbReference type="EMBL" id="JALBGC010000002">
    <property type="protein sequence ID" value="MCI1186840.1"/>
    <property type="molecule type" value="Genomic_DNA"/>
</dbReference>
<accession>A0A9X1VE36</accession>
<dbReference type="AlphaFoldDB" id="A0A9X1VE36"/>
<keyword evidence="2" id="KW-0732">Signal</keyword>
<feature type="region of interest" description="Disordered" evidence="1">
    <location>
        <begin position="36"/>
        <end position="86"/>
    </location>
</feature>
<keyword evidence="4" id="KW-1185">Reference proteome</keyword>
<dbReference type="Proteomes" id="UP001139193">
    <property type="component" value="Unassembled WGS sequence"/>
</dbReference>
<reference evidence="3" key="1">
    <citation type="submission" date="2022-03" db="EMBL/GenBank/DDBJ databases">
        <title>Bacterial whole genome sequence for Hymenobacter sp. DH14.</title>
        <authorList>
            <person name="Le V."/>
        </authorList>
    </citation>
    <scope>NUCLEOTIDE SEQUENCE</scope>
    <source>
        <strain evidence="3">DH14</strain>
    </source>
</reference>